<dbReference type="eggNOG" id="COG2273">
    <property type="taxonomic scope" value="Bacteria"/>
</dbReference>
<keyword evidence="3" id="KW-0378">Hydrolase</keyword>
<evidence type="ECO:0000313" key="11">
    <source>
        <dbReference type="Proteomes" id="UP000027100"/>
    </source>
</evidence>
<dbReference type="PATRIC" id="fig|1280954.3.peg.2727"/>
<dbReference type="InterPro" id="IPR044791">
    <property type="entry name" value="Beta-glucanase/XTH"/>
</dbReference>
<dbReference type="STRING" id="1280954.HPO_13460"/>
<evidence type="ECO:0000256" key="8">
    <source>
        <dbReference type="PIRSR" id="PIRSR608264-1"/>
    </source>
</evidence>
<evidence type="ECO:0000256" key="7">
    <source>
        <dbReference type="ARBA" id="ARBA00031665"/>
    </source>
</evidence>
<reference evidence="10 11" key="1">
    <citation type="journal article" date="2014" name="Antonie Van Leeuwenhoek">
        <title>Hyphomonas beringensis sp. nov. and Hyphomonas chukchiensis sp. nov., isolated from surface seawater of the Bering Sea and Chukchi Sea.</title>
        <authorList>
            <person name="Li C."/>
            <person name="Lai Q."/>
            <person name="Li G."/>
            <person name="Dong C."/>
            <person name="Wang J."/>
            <person name="Liao Y."/>
            <person name="Shao Z."/>
        </authorList>
    </citation>
    <scope>NUCLEOTIDE SEQUENCE [LARGE SCALE GENOMIC DNA]</scope>
    <source>
        <strain evidence="10 11">PS728</strain>
    </source>
</reference>
<dbReference type="EMBL" id="ARYM01000015">
    <property type="protein sequence ID" value="KCZ97865.1"/>
    <property type="molecule type" value="Genomic_DNA"/>
</dbReference>
<dbReference type="InterPro" id="IPR013320">
    <property type="entry name" value="ConA-like_dom_sf"/>
</dbReference>
<dbReference type="GO" id="GO:0005975">
    <property type="term" value="P:carbohydrate metabolic process"/>
    <property type="evidence" value="ECO:0007669"/>
    <property type="project" value="InterPro"/>
</dbReference>
<name>A0A062VH78_9PROT</name>
<evidence type="ECO:0000313" key="10">
    <source>
        <dbReference type="EMBL" id="KCZ97865.1"/>
    </source>
</evidence>
<feature type="domain" description="GH16" evidence="9">
    <location>
        <begin position="56"/>
        <end position="279"/>
    </location>
</feature>
<dbReference type="PRINTS" id="PR00737">
    <property type="entry name" value="GLHYDRLASE16"/>
</dbReference>
<protein>
    <recommendedName>
        <fullName evidence="2">Beta-glucanase</fullName>
    </recommendedName>
    <alternativeName>
        <fullName evidence="7">1,3-1,4-beta-D-glucan 4-glucanohydrolase</fullName>
    </alternativeName>
    <alternativeName>
        <fullName evidence="6">Endo-beta-1,3-1,4 glucanase</fullName>
    </alternativeName>
    <alternativeName>
        <fullName evidence="5">Lichenase</fullName>
    </alternativeName>
</protein>
<dbReference type="PANTHER" id="PTHR31062">
    <property type="entry name" value="XYLOGLUCAN ENDOTRANSGLUCOSYLASE/HYDROLASE PROTEIN 8-RELATED"/>
    <property type="match status" value="1"/>
</dbReference>
<accession>A0A062VH78</accession>
<evidence type="ECO:0000256" key="2">
    <source>
        <dbReference type="ARBA" id="ARBA00014569"/>
    </source>
</evidence>
<dbReference type="GO" id="GO:0004553">
    <property type="term" value="F:hydrolase activity, hydrolyzing O-glycosyl compounds"/>
    <property type="evidence" value="ECO:0007669"/>
    <property type="project" value="InterPro"/>
</dbReference>
<dbReference type="SUPFAM" id="SSF49899">
    <property type="entry name" value="Concanavalin A-like lectins/glucanases"/>
    <property type="match status" value="1"/>
</dbReference>
<evidence type="ECO:0000256" key="5">
    <source>
        <dbReference type="ARBA" id="ARBA00029722"/>
    </source>
</evidence>
<dbReference type="PROSITE" id="PS51762">
    <property type="entry name" value="GH16_2"/>
    <property type="match status" value="1"/>
</dbReference>
<organism evidence="10 11">
    <name type="scientific">Hyphomonas polymorpha PS728</name>
    <dbReference type="NCBI Taxonomy" id="1280954"/>
    <lineage>
        <taxon>Bacteria</taxon>
        <taxon>Pseudomonadati</taxon>
        <taxon>Pseudomonadota</taxon>
        <taxon>Alphaproteobacteria</taxon>
        <taxon>Hyphomonadales</taxon>
        <taxon>Hyphomonadaceae</taxon>
        <taxon>Hyphomonas</taxon>
    </lineage>
</organism>
<evidence type="ECO:0000256" key="4">
    <source>
        <dbReference type="ARBA" id="ARBA00023295"/>
    </source>
</evidence>
<comment type="similarity">
    <text evidence="1">Belongs to the glycosyl hydrolase 16 family.</text>
</comment>
<dbReference type="AlphaFoldDB" id="A0A062VH78"/>
<evidence type="ECO:0000259" key="9">
    <source>
        <dbReference type="PROSITE" id="PS51762"/>
    </source>
</evidence>
<feature type="active site" description="Proton donor" evidence="8">
    <location>
        <position position="183"/>
    </location>
</feature>
<keyword evidence="11" id="KW-1185">Reference proteome</keyword>
<sequence length="315" mass="34913">MFVGSWVKLSDDTAARLGAVFGIILTGLLAGSVLTAPVGSAPGVVAPLNPHEEAHLPAEQIPVPEGYPPMASDAAEGASFIHNFGDGHDPTRWYKANMTYPSPHPAWLARHIHFFDDRVELELRRMRVGAKKLAGAEYQRRGLYSFGRVEVVMTPAPGSGTVSALFTHTSEQFGAQHDEIDIEFLGKDLNMVTANYFTDGEPYRYLEIPLPFDASKEVHLYAFDWEPDRIRWYVDGELMHTATHDDHPIPQHPSRIIIQLWSGQEEQFQWHGLPTFEDGTRAAYYCISYLKAGDTGSQCSDTFDPVAANAGRAAN</sequence>
<keyword evidence="4" id="KW-0326">Glycosidase</keyword>
<dbReference type="InterPro" id="IPR008264">
    <property type="entry name" value="Beta_glucanase"/>
</dbReference>
<proteinExistence type="inferred from homology"/>
<evidence type="ECO:0000256" key="3">
    <source>
        <dbReference type="ARBA" id="ARBA00022801"/>
    </source>
</evidence>
<gene>
    <name evidence="10" type="ORF">HPO_13460</name>
</gene>
<evidence type="ECO:0000256" key="1">
    <source>
        <dbReference type="ARBA" id="ARBA00006865"/>
    </source>
</evidence>
<dbReference type="InterPro" id="IPR000757">
    <property type="entry name" value="Beta-glucanase-like"/>
</dbReference>
<feature type="active site" description="Nucleophile" evidence="8">
    <location>
        <position position="179"/>
    </location>
</feature>
<dbReference type="Proteomes" id="UP000027100">
    <property type="component" value="Unassembled WGS sequence"/>
</dbReference>
<dbReference type="Pfam" id="PF00722">
    <property type="entry name" value="Glyco_hydro_16"/>
    <property type="match status" value="1"/>
</dbReference>
<evidence type="ECO:0000256" key="6">
    <source>
        <dbReference type="ARBA" id="ARBA00029771"/>
    </source>
</evidence>
<dbReference type="Gene3D" id="2.60.120.200">
    <property type="match status" value="1"/>
</dbReference>
<comment type="caution">
    <text evidence="10">The sequence shown here is derived from an EMBL/GenBank/DDBJ whole genome shotgun (WGS) entry which is preliminary data.</text>
</comment>